<dbReference type="InterPro" id="IPR013103">
    <property type="entry name" value="RVT_2"/>
</dbReference>
<evidence type="ECO:0000259" key="1">
    <source>
        <dbReference type="Pfam" id="PF07727"/>
    </source>
</evidence>
<dbReference type="OrthoDB" id="7473114at2759"/>
<dbReference type="Pfam" id="PF07727">
    <property type="entry name" value="RVT_2"/>
    <property type="match status" value="1"/>
</dbReference>
<evidence type="ECO:0000313" key="3">
    <source>
        <dbReference type="Proteomes" id="UP000325315"/>
    </source>
</evidence>
<dbReference type="Proteomes" id="UP000325315">
    <property type="component" value="Unassembled WGS sequence"/>
</dbReference>
<gene>
    <name evidence="2" type="ORF">EPI10_034406</name>
</gene>
<protein>
    <submittedName>
        <fullName evidence="2">Retrovirus-related Pol polyprotein from transposon TNT 1-94</fullName>
    </submittedName>
</protein>
<evidence type="ECO:0000313" key="2">
    <source>
        <dbReference type="EMBL" id="KAA3452458.1"/>
    </source>
</evidence>
<feature type="domain" description="Reverse transcriptase Ty1/copia-type" evidence="1">
    <location>
        <begin position="7"/>
        <end position="127"/>
    </location>
</feature>
<dbReference type="EMBL" id="SMMG02000027">
    <property type="protein sequence ID" value="KAA3452458.1"/>
    <property type="molecule type" value="Genomic_DNA"/>
</dbReference>
<organism evidence="2 3">
    <name type="scientific">Gossypium australe</name>
    <dbReference type="NCBI Taxonomy" id="47621"/>
    <lineage>
        <taxon>Eukaryota</taxon>
        <taxon>Viridiplantae</taxon>
        <taxon>Streptophyta</taxon>
        <taxon>Embryophyta</taxon>
        <taxon>Tracheophyta</taxon>
        <taxon>Spermatophyta</taxon>
        <taxon>Magnoliopsida</taxon>
        <taxon>eudicotyledons</taxon>
        <taxon>Gunneridae</taxon>
        <taxon>Pentapetalae</taxon>
        <taxon>rosids</taxon>
        <taxon>malvids</taxon>
        <taxon>Malvales</taxon>
        <taxon>Malvaceae</taxon>
        <taxon>Malvoideae</taxon>
        <taxon>Gossypium</taxon>
    </lineage>
</organism>
<comment type="caution">
    <text evidence="2">The sequence shown here is derived from an EMBL/GenBank/DDBJ whole genome shotgun (WGS) entry which is preliminary data.</text>
</comment>
<keyword evidence="3" id="KW-1185">Reference proteome</keyword>
<proteinExistence type="predicted"/>
<name>A0A5B6U546_9ROSI</name>
<accession>A0A5B6U546</accession>
<reference evidence="3" key="1">
    <citation type="journal article" date="2019" name="Plant Biotechnol. J.">
        <title>Genome sequencing of the Australian wild diploid species Gossypium australe highlights disease resistance and delayed gland morphogenesis.</title>
        <authorList>
            <person name="Cai Y."/>
            <person name="Cai X."/>
            <person name="Wang Q."/>
            <person name="Wang P."/>
            <person name="Zhang Y."/>
            <person name="Cai C."/>
            <person name="Xu Y."/>
            <person name="Wang K."/>
            <person name="Zhou Z."/>
            <person name="Wang C."/>
            <person name="Geng S."/>
            <person name="Li B."/>
            <person name="Dong Q."/>
            <person name="Hou Y."/>
            <person name="Wang H."/>
            <person name="Ai P."/>
            <person name="Liu Z."/>
            <person name="Yi F."/>
            <person name="Sun M."/>
            <person name="An G."/>
            <person name="Cheng J."/>
            <person name="Zhang Y."/>
            <person name="Shi Q."/>
            <person name="Xie Y."/>
            <person name="Shi X."/>
            <person name="Chang Y."/>
            <person name="Huang F."/>
            <person name="Chen Y."/>
            <person name="Hong S."/>
            <person name="Mi L."/>
            <person name="Sun Q."/>
            <person name="Zhang L."/>
            <person name="Zhou B."/>
            <person name="Peng R."/>
            <person name="Zhang X."/>
            <person name="Liu F."/>
        </authorList>
    </citation>
    <scope>NUCLEOTIDE SEQUENCE [LARGE SCALE GENOMIC DNA]</scope>
    <source>
        <strain evidence="3">cv. PA1801</strain>
    </source>
</reference>
<dbReference type="AlphaFoldDB" id="A0A5B6U546"/>
<sequence length="129" mass="14819">MDGSIERYKARLVILGNNHIEGIDYSETFAPIAKMVIVRTFLSVATAKKLELHPMDVHNAFLHRDLEEEVYMKMPPGFVTQQAGKVCRLRKSLYGSRQTPRCWFAKLTTASKRYGFLQSQSNYSLFTLN</sequence>